<gene>
    <name evidence="3" type="ORF">Ciccas_005448</name>
</gene>
<keyword evidence="2" id="KW-0472">Membrane</keyword>
<comment type="caution">
    <text evidence="3">The sequence shown here is derived from an EMBL/GenBank/DDBJ whole genome shotgun (WGS) entry which is preliminary data.</text>
</comment>
<dbReference type="Proteomes" id="UP001626550">
    <property type="component" value="Unassembled WGS sequence"/>
</dbReference>
<evidence type="ECO:0000256" key="2">
    <source>
        <dbReference type="SAM" id="Phobius"/>
    </source>
</evidence>
<evidence type="ECO:0000313" key="4">
    <source>
        <dbReference type="Proteomes" id="UP001626550"/>
    </source>
</evidence>
<evidence type="ECO:0000313" key="3">
    <source>
        <dbReference type="EMBL" id="KAL3315912.1"/>
    </source>
</evidence>
<keyword evidence="2" id="KW-0812">Transmembrane</keyword>
<evidence type="ECO:0000256" key="1">
    <source>
        <dbReference type="SAM" id="MobiDB-lite"/>
    </source>
</evidence>
<name>A0ABD2Q9L2_9PLAT</name>
<proteinExistence type="predicted"/>
<sequence>MEEWTRAEEPAKTTNLWERGQHSLQDDPRVEKYITMDPLDGLTNVDASWSSERQSPQESNILGYSSKSALFWMVVIAILCGCFAVIACVGVVAYKCSRKSAYTFEPK</sequence>
<feature type="compositionally biased region" description="Basic and acidic residues" evidence="1">
    <location>
        <begin position="1"/>
        <end position="11"/>
    </location>
</feature>
<protein>
    <submittedName>
        <fullName evidence="3">Uncharacterized protein</fullName>
    </submittedName>
</protein>
<feature type="region of interest" description="Disordered" evidence="1">
    <location>
        <begin position="1"/>
        <end position="21"/>
    </location>
</feature>
<accession>A0ABD2Q9L2</accession>
<dbReference type="AlphaFoldDB" id="A0ABD2Q9L2"/>
<organism evidence="3 4">
    <name type="scientific">Cichlidogyrus casuarinus</name>
    <dbReference type="NCBI Taxonomy" id="1844966"/>
    <lineage>
        <taxon>Eukaryota</taxon>
        <taxon>Metazoa</taxon>
        <taxon>Spiralia</taxon>
        <taxon>Lophotrochozoa</taxon>
        <taxon>Platyhelminthes</taxon>
        <taxon>Monogenea</taxon>
        <taxon>Monopisthocotylea</taxon>
        <taxon>Dactylogyridea</taxon>
        <taxon>Ancyrocephalidae</taxon>
        <taxon>Cichlidogyrus</taxon>
    </lineage>
</organism>
<keyword evidence="2" id="KW-1133">Transmembrane helix</keyword>
<reference evidence="3 4" key="1">
    <citation type="submission" date="2024-11" db="EMBL/GenBank/DDBJ databases">
        <title>Adaptive evolution of stress response genes in parasites aligns with host niche diversity.</title>
        <authorList>
            <person name="Hahn C."/>
            <person name="Resl P."/>
        </authorList>
    </citation>
    <scope>NUCLEOTIDE SEQUENCE [LARGE SCALE GENOMIC DNA]</scope>
    <source>
        <strain evidence="3">EGGRZ-B1_66</strain>
        <tissue evidence="3">Body</tissue>
    </source>
</reference>
<keyword evidence="4" id="KW-1185">Reference proteome</keyword>
<dbReference type="EMBL" id="JBJKFK010000640">
    <property type="protein sequence ID" value="KAL3315912.1"/>
    <property type="molecule type" value="Genomic_DNA"/>
</dbReference>
<feature type="transmembrane region" description="Helical" evidence="2">
    <location>
        <begin position="69"/>
        <end position="94"/>
    </location>
</feature>